<dbReference type="InterPro" id="IPR037518">
    <property type="entry name" value="MPN"/>
</dbReference>
<accession>A0A6I4USL2</accession>
<dbReference type="SMART" id="SM00232">
    <property type="entry name" value="JAB_MPN"/>
    <property type="match status" value="1"/>
</dbReference>
<evidence type="ECO:0000256" key="3">
    <source>
        <dbReference type="ARBA" id="ARBA00022801"/>
    </source>
</evidence>
<dbReference type="PANTHER" id="PTHR34858:SF1">
    <property type="entry name" value="CYSO-CYSTEINE PEPTIDASE"/>
    <property type="match status" value="1"/>
</dbReference>
<sequence length="131" mass="13956">MEIVLTRVAFDRITAEAANALPDEACGILLGQGNRIEQARPARNVHPEPRTHFEIDPQALVDAHRAARAGGPQVIGYYHSHPSGPAEPSKTDQAMAAGDGSVWAIVAGGDVRCWIDDAAGFAELSYVLADR</sequence>
<keyword evidence="2" id="KW-0479">Metal-binding</keyword>
<dbReference type="GO" id="GO:0006508">
    <property type="term" value="P:proteolysis"/>
    <property type="evidence" value="ECO:0007669"/>
    <property type="project" value="UniProtKB-KW"/>
</dbReference>
<dbReference type="OrthoDB" id="9802958at2"/>
<evidence type="ECO:0000256" key="1">
    <source>
        <dbReference type="ARBA" id="ARBA00022670"/>
    </source>
</evidence>
<keyword evidence="1" id="KW-0645">Protease</keyword>
<dbReference type="InterPro" id="IPR000555">
    <property type="entry name" value="JAMM/MPN+_dom"/>
</dbReference>
<dbReference type="PANTHER" id="PTHR34858">
    <property type="entry name" value="CYSO-CYSTEINE PEPTIDASE"/>
    <property type="match status" value="1"/>
</dbReference>
<dbReference type="Proteomes" id="UP000469159">
    <property type="component" value="Unassembled WGS sequence"/>
</dbReference>
<evidence type="ECO:0000256" key="2">
    <source>
        <dbReference type="ARBA" id="ARBA00022723"/>
    </source>
</evidence>
<protein>
    <submittedName>
        <fullName evidence="7">Peptidase</fullName>
    </submittedName>
</protein>
<evidence type="ECO:0000259" key="6">
    <source>
        <dbReference type="PROSITE" id="PS50249"/>
    </source>
</evidence>
<reference evidence="7 8" key="1">
    <citation type="submission" date="2019-12" db="EMBL/GenBank/DDBJ databases">
        <title>Genomic-based taxomic classification of the family Erythrobacteraceae.</title>
        <authorList>
            <person name="Xu L."/>
        </authorList>
    </citation>
    <scope>NUCLEOTIDE SEQUENCE [LARGE SCALE GENOMIC DNA]</scope>
    <source>
        <strain evidence="7 8">MCCC 1K02066</strain>
    </source>
</reference>
<evidence type="ECO:0000256" key="5">
    <source>
        <dbReference type="ARBA" id="ARBA00023049"/>
    </source>
</evidence>
<evidence type="ECO:0000256" key="4">
    <source>
        <dbReference type="ARBA" id="ARBA00022833"/>
    </source>
</evidence>
<feature type="domain" description="MPN" evidence="6">
    <location>
        <begin position="3"/>
        <end position="131"/>
    </location>
</feature>
<evidence type="ECO:0000313" key="7">
    <source>
        <dbReference type="EMBL" id="MXP41771.1"/>
    </source>
</evidence>
<dbReference type="InterPro" id="IPR051929">
    <property type="entry name" value="VirAsm_ModProt"/>
</dbReference>
<comment type="caution">
    <text evidence="7">The sequence shown here is derived from an EMBL/GenBank/DDBJ whole genome shotgun (WGS) entry which is preliminary data.</text>
</comment>
<dbReference type="CDD" id="cd08070">
    <property type="entry name" value="MPN_like"/>
    <property type="match status" value="1"/>
</dbReference>
<dbReference type="SUPFAM" id="SSF102712">
    <property type="entry name" value="JAB1/MPN domain"/>
    <property type="match status" value="1"/>
</dbReference>
<dbReference type="GO" id="GO:0008270">
    <property type="term" value="F:zinc ion binding"/>
    <property type="evidence" value="ECO:0007669"/>
    <property type="project" value="TreeGrafter"/>
</dbReference>
<dbReference type="Gene3D" id="3.40.140.10">
    <property type="entry name" value="Cytidine Deaminase, domain 2"/>
    <property type="match status" value="1"/>
</dbReference>
<dbReference type="EMBL" id="WTYK01000004">
    <property type="protein sequence ID" value="MXP41771.1"/>
    <property type="molecule type" value="Genomic_DNA"/>
</dbReference>
<dbReference type="PROSITE" id="PS50249">
    <property type="entry name" value="MPN"/>
    <property type="match status" value="1"/>
</dbReference>
<dbReference type="RefSeq" id="WP_160746618.1">
    <property type="nucleotide sequence ID" value="NZ_WTYK01000004.1"/>
</dbReference>
<keyword evidence="8" id="KW-1185">Reference proteome</keyword>
<name>A0A6I4USL2_9SPHN</name>
<organism evidence="7 8">
    <name type="scientific">Croceibacterium soli</name>
    <dbReference type="NCBI Taxonomy" id="1739690"/>
    <lineage>
        <taxon>Bacteria</taxon>
        <taxon>Pseudomonadati</taxon>
        <taxon>Pseudomonadota</taxon>
        <taxon>Alphaproteobacteria</taxon>
        <taxon>Sphingomonadales</taxon>
        <taxon>Erythrobacteraceae</taxon>
        <taxon>Croceibacterium</taxon>
    </lineage>
</organism>
<evidence type="ECO:0000313" key="8">
    <source>
        <dbReference type="Proteomes" id="UP000469159"/>
    </source>
</evidence>
<keyword evidence="4" id="KW-0862">Zinc</keyword>
<gene>
    <name evidence="7" type="ORF">GRI75_08970</name>
</gene>
<dbReference type="Pfam" id="PF14464">
    <property type="entry name" value="Prok-JAB"/>
    <property type="match status" value="1"/>
</dbReference>
<proteinExistence type="predicted"/>
<dbReference type="GO" id="GO:0008235">
    <property type="term" value="F:metalloexopeptidase activity"/>
    <property type="evidence" value="ECO:0007669"/>
    <property type="project" value="TreeGrafter"/>
</dbReference>
<keyword evidence="5" id="KW-0482">Metalloprotease</keyword>
<dbReference type="AlphaFoldDB" id="A0A6I4USL2"/>
<keyword evidence="3" id="KW-0378">Hydrolase</keyword>
<dbReference type="InterPro" id="IPR028090">
    <property type="entry name" value="JAB_dom_prok"/>
</dbReference>